<reference evidence="2" key="1">
    <citation type="submission" date="2018-12" db="EMBL/GenBank/DDBJ databases">
        <title>Tengunoibacter tsumagoiensis gen. nov., sp. nov., Dictyobacter kobayashii sp. nov., D. alpinus sp. nov., and D. joshuensis sp. nov. and description of Dictyobacteraceae fam. nov. within the order Ktedonobacterales isolated from Tengu-no-mugimeshi.</title>
        <authorList>
            <person name="Wang C.M."/>
            <person name="Zheng Y."/>
            <person name="Sakai Y."/>
            <person name="Toyoda A."/>
            <person name="Minakuchi Y."/>
            <person name="Abe K."/>
            <person name="Yokota A."/>
            <person name="Yabe S."/>
        </authorList>
    </citation>
    <scope>NUCLEOTIDE SEQUENCE [LARGE SCALE GENOMIC DNA]</scope>
    <source>
        <strain evidence="2">Uno3</strain>
    </source>
</reference>
<name>A0A401ZVD8_9CHLR</name>
<comment type="caution">
    <text evidence="1">The sequence shown here is derived from an EMBL/GenBank/DDBJ whole genome shotgun (WGS) entry which is preliminary data.</text>
</comment>
<evidence type="ECO:0000313" key="1">
    <source>
        <dbReference type="EMBL" id="GCE10762.1"/>
    </source>
</evidence>
<organism evidence="1 2">
    <name type="scientific">Tengunoibacter tsumagoiensis</name>
    <dbReference type="NCBI Taxonomy" id="2014871"/>
    <lineage>
        <taxon>Bacteria</taxon>
        <taxon>Bacillati</taxon>
        <taxon>Chloroflexota</taxon>
        <taxon>Ktedonobacteria</taxon>
        <taxon>Ktedonobacterales</taxon>
        <taxon>Dictyobacteraceae</taxon>
        <taxon>Tengunoibacter</taxon>
    </lineage>
</organism>
<gene>
    <name evidence="1" type="ORF">KTT_06210</name>
</gene>
<protein>
    <submittedName>
        <fullName evidence="1">Uncharacterized protein</fullName>
    </submittedName>
</protein>
<dbReference type="Proteomes" id="UP000287352">
    <property type="component" value="Unassembled WGS sequence"/>
</dbReference>
<dbReference type="RefSeq" id="WP_126578337.1">
    <property type="nucleotide sequence ID" value="NZ_BIFR01000001.1"/>
</dbReference>
<accession>A0A401ZVD8</accession>
<dbReference type="EMBL" id="BIFR01000001">
    <property type="protein sequence ID" value="GCE10762.1"/>
    <property type="molecule type" value="Genomic_DNA"/>
</dbReference>
<evidence type="ECO:0000313" key="2">
    <source>
        <dbReference type="Proteomes" id="UP000287352"/>
    </source>
</evidence>
<keyword evidence="2" id="KW-1185">Reference proteome</keyword>
<sequence>MPDQNLHAVIRTYLERANEQAKSHTTEHFIELDSVQFLRERLAPGYCLELIEYAYQDGGKRQDSVLLTQDAQGRLNVLSGGAQHVDEVPIIFNRANRQDTPFLRLGWQTWPNGPFCARGAVIEKGFEVTRVRLIDANGSHLESDVQNHLVLFLSEQVLTPPFTIEFYNRAGEIIGIEVTRQ</sequence>
<dbReference type="AlphaFoldDB" id="A0A401ZVD8"/>
<proteinExistence type="predicted"/>
<dbReference type="OrthoDB" id="155844at2"/>